<reference evidence="4 5" key="1">
    <citation type="journal article" date="2008" name="Int. J. Syst. Evol. Microbiol.">
        <title>Tessaracoccus flavescens sp. nov., isolated from marine sediment.</title>
        <authorList>
            <person name="Lee D.W."/>
            <person name="Lee S.D."/>
        </authorList>
    </citation>
    <scope>NUCLEOTIDE SEQUENCE [LARGE SCALE GENOMIC DNA]</scope>
    <source>
        <strain evidence="4 5">T21</strain>
    </source>
</reference>
<feature type="compositionally biased region" description="Low complexity" evidence="1">
    <location>
        <begin position="34"/>
        <end position="72"/>
    </location>
</feature>
<evidence type="ECO:0000256" key="1">
    <source>
        <dbReference type="SAM" id="MobiDB-lite"/>
    </source>
</evidence>
<feature type="compositionally biased region" description="Polar residues" evidence="1">
    <location>
        <begin position="79"/>
        <end position="95"/>
    </location>
</feature>
<protein>
    <submittedName>
        <fullName evidence="4">M15 family metallopeptidase</fullName>
    </submittedName>
</protein>
<sequence>MRSAKRLTVACLVSVALAASTLTAVAEDVPSPAPDAQASSSPGPSAELSAAPSESAAPPAPPSASASPSEAPEPVEPTQVPTAATPSEQASTPASSRVEGVAVEPTLTVKADTTKPVGTYGYASGTISPAAPADVVVQAYYSGAWRDVNSVTADTDGTFRLRLLYGLNTVGTQEFRVRATYDGFAMTSDVIVFTRTAKITVTSYAKTKVIHFASYVKGTIKGASSSTVKLQYNNGKKWVNVDSGKADSSGKFTIELYKKVTKGTHTYRLRIDSKLGWVYSDTFTQKRIAGWKSSITNTRASEVKYTYQTGCPVGTSQLSTISMTYWNYDGKIATGKLIVRRDVATKVRAAFKAAFFKGFNINRMSNPDVWKADDVTMMAANNTSAFNCRKVTGNPYRVSPHSYGRSVDVNTYENPYRVNGKWYPSSKYGTYRPKVQGLLHSNSTLVKELKQRGFDWYSGWDWQHFQG</sequence>
<keyword evidence="5" id="KW-1185">Reference proteome</keyword>
<dbReference type="Proteomes" id="UP001244136">
    <property type="component" value="Chromosome"/>
</dbReference>
<dbReference type="InterPro" id="IPR039561">
    <property type="entry name" value="Peptidase_M15C"/>
</dbReference>
<dbReference type="InterPro" id="IPR009045">
    <property type="entry name" value="Zn_M74/Hedgehog-like"/>
</dbReference>
<evidence type="ECO:0000313" key="5">
    <source>
        <dbReference type="Proteomes" id="UP001244136"/>
    </source>
</evidence>
<evidence type="ECO:0000313" key="4">
    <source>
        <dbReference type="EMBL" id="WGT47362.1"/>
    </source>
</evidence>
<dbReference type="Pfam" id="PF13539">
    <property type="entry name" value="Peptidase_M15_4"/>
    <property type="match status" value="1"/>
</dbReference>
<evidence type="ECO:0000259" key="3">
    <source>
        <dbReference type="Pfam" id="PF13539"/>
    </source>
</evidence>
<dbReference type="Gene3D" id="3.30.1380.10">
    <property type="match status" value="1"/>
</dbReference>
<dbReference type="EMBL" id="CP123967">
    <property type="protein sequence ID" value="WGT47362.1"/>
    <property type="molecule type" value="Genomic_DNA"/>
</dbReference>
<accession>A0ABY8PYV5</accession>
<dbReference type="RefSeq" id="WP_281145095.1">
    <property type="nucleotide sequence ID" value="NZ_CP123967.1"/>
</dbReference>
<evidence type="ECO:0000256" key="2">
    <source>
        <dbReference type="SAM" id="SignalP"/>
    </source>
</evidence>
<name>A0ABY8PYV5_9ACTN</name>
<feature type="region of interest" description="Disordered" evidence="1">
    <location>
        <begin position="29"/>
        <end position="103"/>
    </location>
</feature>
<organism evidence="4 5">
    <name type="scientific">Tessaracoccus lacteus</name>
    <dbReference type="NCBI Taxonomy" id="3041766"/>
    <lineage>
        <taxon>Bacteria</taxon>
        <taxon>Bacillati</taxon>
        <taxon>Actinomycetota</taxon>
        <taxon>Actinomycetes</taxon>
        <taxon>Propionibacteriales</taxon>
        <taxon>Propionibacteriaceae</taxon>
        <taxon>Tessaracoccus</taxon>
    </lineage>
</organism>
<keyword evidence="2" id="KW-0732">Signal</keyword>
<gene>
    <name evidence="4" type="ORF">QH948_00815</name>
</gene>
<proteinExistence type="predicted"/>
<feature type="signal peptide" evidence="2">
    <location>
        <begin position="1"/>
        <end position="26"/>
    </location>
</feature>
<feature type="domain" description="Peptidase M15C" evidence="3">
    <location>
        <begin position="395"/>
        <end position="466"/>
    </location>
</feature>
<feature type="chain" id="PRO_5045780255" evidence="2">
    <location>
        <begin position="27"/>
        <end position="467"/>
    </location>
</feature>
<dbReference type="SUPFAM" id="SSF55166">
    <property type="entry name" value="Hedgehog/DD-peptidase"/>
    <property type="match status" value="1"/>
</dbReference>